<evidence type="ECO:0008006" key="4">
    <source>
        <dbReference type="Google" id="ProtNLM"/>
    </source>
</evidence>
<accession>A0A2U2B6F5</accession>
<protein>
    <recommendedName>
        <fullName evidence="4">DUF3575 domain-containing protein</fullName>
    </recommendedName>
</protein>
<dbReference type="AlphaFoldDB" id="A0A2U2B6F5"/>
<feature type="chain" id="PRO_5015763587" description="DUF3575 domain-containing protein" evidence="1">
    <location>
        <begin position="20"/>
        <end position="156"/>
    </location>
</feature>
<feature type="signal peptide" evidence="1">
    <location>
        <begin position="1"/>
        <end position="19"/>
    </location>
</feature>
<evidence type="ECO:0000256" key="1">
    <source>
        <dbReference type="SAM" id="SignalP"/>
    </source>
</evidence>
<evidence type="ECO:0000313" key="3">
    <source>
        <dbReference type="Proteomes" id="UP000244956"/>
    </source>
</evidence>
<evidence type="ECO:0000313" key="2">
    <source>
        <dbReference type="EMBL" id="PWD98623.1"/>
    </source>
</evidence>
<name>A0A2U2B6F5_9BACT</name>
<dbReference type="OrthoDB" id="1118514at2"/>
<proteinExistence type="predicted"/>
<keyword evidence="3" id="KW-1185">Reference proteome</keyword>
<organism evidence="2 3">
    <name type="scientific">Marinilabilia rubra</name>
    <dbReference type="NCBI Taxonomy" id="2162893"/>
    <lineage>
        <taxon>Bacteria</taxon>
        <taxon>Pseudomonadati</taxon>
        <taxon>Bacteroidota</taxon>
        <taxon>Bacteroidia</taxon>
        <taxon>Marinilabiliales</taxon>
        <taxon>Marinilabiliaceae</taxon>
        <taxon>Marinilabilia</taxon>
    </lineage>
</organism>
<dbReference type="Proteomes" id="UP000244956">
    <property type="component" value="Unassembled WGS sequence"/>
</dbReference>
<keyword evidence="1" id="KW-0732">Signal</keyword>
<dbReference type="RefSeq" id="WP_109265157.1">
    <property type="nucleotide sequence ID" value="NZ_QEWP01000012.1"/>
</dbReference>
<sequence length="156" mass="17868">MKKYLTVIVFLLMAGSALSQDNNVKPYKLIMGARVNPLVIYDFDGNRNEAVRLHGEIGLMWNKKWYFSFGYTPYMNSLYTFNEYWFLGMDKKIPVSIVASAEYMADNDKFILQGGPNMKLQGGNVFAFLFTPADKVDWGLKLGAFIPLNVILKERK</sequence>
<reference evidence="2 3" key="1">
    <citation type="submission" date="2018-05" db="EMBL/GenBank/DDBJ databases">
        <title>Marinilabilia rubrum sp. nov., isolated from saltern sediment.</title>
        <authorList>
            <person name="Zhang R."/>
        </authorList>
    </citation>
    <scope>NUCLEOTIDE SEQUENCE [LARGE SCALE GENOMIC DNA]</scope>
    <source>
        <strain evidence="2 3">WTE16</strain>
    </source>
</reference>
<comment type="caution">
    <text evidence="2">The sequence shown here is derived from an EMBL/GenBank/DDBJ whole genome shotgun (WGS) entry which is preliminary data.</text>
</comment>
<dbReference type="EMBL" id="QEWP01000012">
    <property type="protein sequence ID" value="PWD98623.1"/>
    <property type="molecule type" value="Genomic_DNA"/>
</dbReference>
<gene>
    <name evidence="2" type="ORF">DDZ16_14270</name>
</gene>